<organism evidence="2 3">
    <name type="scientific">Acidisoma silvae</name>
    <dbReference type="NCBI Taxonomy" id="2802396"/>
    <lineage>
        <taxon>Bacteria</taxon>
        <taxon>Pseudomonadati</taxon>
        <taxon>Pseudomonadota</taxon>
        <taxon>Alphaproteobacteria</taxon>
        <taxon>Acetobacterales</taxon>
        <taxon>Acidocellaceae</taxon>
        <taxon>Acidisoma</taxon>
    </lineage>
</organism>
<protein>
    <recommendedName>
        <fullName evidence="4">DUF748 domain-containing protein</fullName>
    </recommendedName>
</protein>
<dbReference type="Proteomes" id="UP000708298">
    <property type="component" value="Unassembled WGS sequence"/>
</dbReference>
<dbReference type="RefSeq" id="WP_227322352.1">
    <property type="nucleotide sequence ID" value="NZ_JAESVB010000007.1"/>
</dbReference>
<reference evidence="2" key="2">
    <citation type="submission" date="2021-01" db="EMBL/GenBank/DDBJ databases">
        <authorList>
            <person name="Mieszkin S."/>
            <person name="Pouder E."/>
            <person name="Alain K."/>
        </authorList>
    </citation>
    <scope>NUCLEOTIDE SEQUENCE</scope>
    <source>
        <strain evidence="2">HW T2.11</strain>
    </source>
</reference>
<evidence type="ECO:0000256" key="1">
    <source>
        <dbReference type="SAM" id="SignalP"/>
    </source>
</evidence>
<reference evidence="2" key="1">
    <citation type="journal article" date="2021" name="Microorganisms">
        <title>Acidisoma silvae sp. nov. and Acidisomacellulosilytica sp. nov., Two Acidophilic Bacteria Isolated from Decaying Wood, Hydrolyzing Cellulose and Producing Poly-3-hydroxybutyrate.</title>
        <authorList>
            <person name="Mieszkin S."/>
            <person name="Pouder E."/>
            <person name="Uroz S."/>
            <person name="Simon-Colin C."/>
            <person name="Alain K."/>
        </authorList>
    </citation>
    <scope>NUCLEOTIDE SEQUENCE</scope>
    <source>
        <strain evidence="2">HW T2.11</strain>
    </source>
</reference>
<keyword evidence="1" id="KW-0732">Signal</keyword>
<keyword evidence="3" id="KW-1185">Reference proteome</keyword>
<gene>
    <name evidence="2" type="ORF">ASILVAE211_15995</name>
</gene>
<comment type="caution">
    <text evidence="2">The sequence shown here is derived from an EMBL/GenBank/DDBJ whole genome shotgun (WGS) entry which is preliminary data.</text>
</comment>
<feature type="chain" id="PRO_5037178454" description="DUF748 domain-containing protein" evidence="1">
    <location>
        <begin position="29"/>
        <end position="609"/>
    </location>
</feature>
<evidence type="ECO:0000313" key="2">
    <source>
        <dbReference type="EMBL" id="MCB8876693.1"/>
    </source>
</evidence>
<accession>A0A964E0G7</accession>
<proteinExistence type="predicted"/>
<dbReference type="EMBL" id="JAESVB010000007">
    <property type="protein sequence ID" value="MCB8876693.1"/>
    <property type="molecule type" value="Genomic_DNA"/>
</dbReference>
<sequence>MPFKKARIAIPALIVLAAAAAGGSQLWAEHQAHVTVNETLANLPGGATGRYDDLHYNLFTHTLRLYGLSIARAGQPQIAIRKLVVHHLSGDGSVANPFRSRMINLVGLDLWRGTDHIKIGDGTAKDVAILAPGMPVPAGTPRWLTAPEDGTPIMVGSLTANTISDERGMSIVALSLAGYQSGQLRDISLNQYADKDGNTVQNAAATAVDLDGLDRVFNPARYTPGAETWTAPRPLLGHLEIAGLAAKDAHGDSRFDHLTLDGLTGRPFLAAPEPETVKTAAFARDALEAIGIGNATLVNLTAQDSRTAAIAKIEHISVTGYADGALGRFTIGHVTVQQHDKTTASLGHFELSGLNVTTLLHAPADASMDQMVALAQNGGAKIASFQLTDAAVPLPDGGGTVTLKTLQDSVTYGPSIQTDMSLNGLSIPASATPDLQQLLQPLGVDLLVLSAAERGSYDAAHGDTHIDESKISAEGLGSVSLSGTFTNLPRTMPTSDDYAAALGKTGIGAFHLSFSNETLVQKIIAMLAKEGGKTPADITDSAHAAAAFAAAALVPGQADAGTQISNFIDNPKVLTLTAAPAAPVPLSTFMSPDTLHAGQAALNLTLSAE</sequence>
<evidence type="ECO:0000313" key="3">
    <source>
        <dbReference type="Proteomes" id="UP000708298"/>
    </source>
</evidence>
<name>A0A964E0G7_9PROT</name>
<feature type="signal peptide" evidence="1">
    <location>
        <begin position="1"/>
        <end position="28"/>
    </location>
</feature>
<dbReference type="AlphaFoldDB" id="A0A964E0G7"/>
<evidence type="ECO:0008006" key="4">
    <source>
        <dbReference type="Google" id="ProtNLM"/>
    </source>
</evidence>